<feature type="compositionally biased region" description="Low complexity" evidence="1">
    <location>
        <begin position="704"/>
        <end position="716"/>
    </location>
</feature>
<feature type="compositionally biased region" description="Low complexity" evidence="1">
    <location>
        <begin position="558"/>
        <end position="594"/>
    </location>
</feature>
<feature type="compositionally biased region" description="Basic and acidic residues" evidence="1">
    <location>
        <begin position="374"/>
        <end position="387"/>
    </location>
</feature>
<feature type="compositionally biased region" description="Basic and acidic residues" evidence="1">
    <location>
        <begin position="302"/>
        <end position="313"/>
    </location>
</feature>
<organism evidence="2 3">
    <name type="scientific">Tilletia horrida</name>
    <dbReference type="NCBI Taxonomy" id="155126"/>
    <lineage>
        <taxon>Eukaryota</taxon>
        <taxon>Fungi</taxon>
        <taxon>Dikarya</taxon>
        <taxon>Basidiomycota</taxon>
        <taxon>Ustilaginomycotina</taxon>
        <taxon>Exobasidiomycetes</taxon>
        <taxon>Tilletiales</taxon>
        <taxon>Tilletiaceae</taxon>
        <taxon>Tilletia</taxon>
    </lineage>
</organism>
<feature type="compositionally biased region" description="Basic residues" evidence="1">
    <location>
        <begin position="217"/>
        <end position="227"/>
    </location>
</feature>
<protein>
    <submittedName>
        <fullName evidence="2">Uncharacterized protein</fullName>
    </submittedName>
</protein>
<evidence type="ECO:0000256" key="1">
    <source>
        <dbReference type="SAM" id="MobiDB-lite"/>
    </source>
</evidence>
<feature type="compositionally biased region" description="Basic and acidic residues" evidence="1">
    <location>
        <begin position="183"/>
        <end position="192"/>
    </location>
</feature>
<feature type="region of interest" description="Disordered" evidence="1">
    <location>
        <begin position="1031"/>
        <end position="1052"/>
    </location>
</feature>
<feature type="region of interest" description="Disordered" evidence="1">
    <location>
        <begin position="420"/>
        <end position="472"/>
    </location>
</feature>
<feature type="region of interest" description="Disordered" evidence="1">
    <location>
        <begin position="929"/>
        <end position="1004"/>
    </location>
</feature>
<feature type="compositionally biased region" description="Low complexity" evidence="1">
    <location>
        <begin position="783"/>
        <end position="800"/>
    </location>
</feature>
<feature type="compositionally biased region" description="Basic and acidic residues" evidence="1">
    <location>
        <begin position="505"/>
        <end position="515"/>
    </location>
</feature>
<reference evidence="2" key="1">
    <citation type="journal article" date="2023" name="PhytoFront">
        <title>Draft Genome Resources of Seven Strains of Tilletia horrida, Causal Agent of Kernel Smut of Rice.</title>
        <authorList>
            <person name="Khanal S."/>
            <person name="Antony Babu S."/>
            <person name="Zhou X.G."/>
        </authorList>
    </citation>
    <scope>NUCLEOTIDE SEQUENCE</scope>
    <source>
        <strain evidence="2">TX3</strain>
    </source>
</reference>
<feature type="region of interest" description="Disordered" evidence="1">
    <location>
        <begin position="183"/>
        <end position="249"/>
    </location>
</feature>
<feature type="compositionally biased region" description="Acidic residues" evidence="1">
    <location>
        <begin position="1114"/>
        <end position="1129"/>
    </location>
</feature>
<feature type="region of interest" description="Disordered" evidence="1">
    <location>
        <begin position="1105"/>
        <end position="1257"/>
    </location>
</feature>
<proteinExistence type="predicted"/>
<feature type="compositionally biased region" description="Gly residues" evidence="1">
    <location>
        <begin position="197"/>
        <end position="216"/>
    </location>
</feature>
<comment type="caution">
    <text evidence="2">The sequence shown here is derived from an EMBL/GenBank/DDBJ whole genome shotgun (WGS) entry which is preliminary data.</text>
</comment>
<feature type="compositionally biased region" description="Low complexity" evidence="1">
    <location>
        <begin position="1365"/>
        <end position="1379"/>
    </location>
</feature>
<accession>A0AAN6GF99</accession>
<evidence type="ECO:0000313" key="3">
    <source>
        <dbReference type="Proteomes" id="UP001176521"/>
    </source>
</evidence>
<feature type="region of interest" description="Disordered" evidence="1">
    <location>
        <begin position="1"/>
        <end position="47"/>
    </location>
</feature>
<feature type="compositionally biased region" description="Low complexity" evidence="1">
    <location>
        <begin position="1"/>
        <end position="27"/>
    </location>
</feature>
<gene>
    <name evidence="2" type="ORF">OC842_001332</name>
</gene>
<feature type="compositionally biased region" description="Polar residues" evidence="1">
    <location>
        <begin position="873"/>
        <end position="883"/>
    </location>
</feature>
<feature type="compositionally biased region" description="Acidic residues" evidence="1">
    <location>
        <begin position="349"/>
        <end position="358"/>
    </location>
</feature>
<feature type="region of interest" description="Disordered" evidence="1">
    <location>
        <begin position="302"/>
        <end position="406"/>
    </location>
</feature>
<keyword evidence="3" id="KW-1185">Reference proteome</keyword>
<feature type="region of interest" description="Disordered" evidence="1">
    <location>
        <begin position="505"/>
        <end position="883"/>
    </location>
</feature>
<dbReference type="Proteomes" id="UP001176521">
    <property type="component" value="Unassembled WGS sequence"/>
</dbReference>
<feature type="compositionally biased region" description="Low complexity" evidence="1">
    <location>
        <begin position="628"/>
        <end position="660"/>
    </location>
</feature>
<evidence type="ECO:0000313" key="2">
    <source>
        <dbReference type="EMBL" id="KAK0538356.1"/>
    </source>
</evidence>
<dbReference type="EMBL" id="JAPDMQ010000046">
    <property type="protein sequence ID" value="KAK0538356.1"/>
    <property type="molecule type" value="Genomic_DNA"/>
</dbReference>
<feature type="compositionally biased region" description="Low complexity" evidence="1">
    <location>
        <begin position="1180"/>
        <end position="1192"/>
    </location>
</feature>
<feature type="compositionally biased region" description="Pro residues" evidence="1">
    <location>
        <begin position="717"/>
        <end position="735"/>
    </location>
</feature>
<feature type="compositionally biased region" description="Basic and acidic residues" evidence="1">
    <location>
        <begin position="394"/>
        <end position="404"/>
    </location>
</feature>
<feature type="compositionally biased region" description="Polar residues" evidence="1">
    <location>
        <begin position="1209"/>
        <end position="1221"/>
    </location>
</feature>
<feature type="compositionally biased region" description="Polar residues" evidence="1">
    <location>
        <begin position="534"/>
        <end position="544"/>
    </location>
</feature>
<feature type="region of interest" description="Disordered" evidence="1">
    <location>
        <begin position="1272"/>
        <end position="1391"/>
    </location>
</feature>
<feature type="compositionally biased region" description="Low complexity" evidence="1">
    <location>
        <begin position="1139"/>
        <end position="1163"/>
    </location>
</feature>
<name>A0AAN6GF99_9BASI</name>
<sequence length="1391" mass="147351">MAPQNIIPSSDPSSIPSSSQTHGASGSSSGGGGSGSNGWRATNGSSKYKPYYEDRERSISQPARCQWVVNKSGTVETKCNRYYPSLEHLFRHVKRAHLDPILEKNLAASAVSPTKPATTKRQPPGKKWFCRWNKVGCAYKRDFEHLTAHVKEEHFDPYKYACSFRACASFDFEDKIERNEHHNAVHRNKDDDVASDDGGGGVGTGSVGANGTGGRGGGRKRKRLRPVKVKDSDDEDEAKAPEEKKGCNPNFARLYPALAQHLRDSSPLGFRPVHDDGTFREPIEVPFWVECLAPIAFSKRDTPARDQAIRDGRCSPSEPEPFKSANKVPRKQSMSAVPWLPQPPSSGTESDEKEDVDAELFIGNRANDIPSTSFRERERWLQDEGKRPIPSQQQKDDKFREPRTSVRMRHLPCRLIRVNRVQQPKPEKGKSRAWPVKHPLLSYVQADDESEDSSSASASASESEDIDQPVEDAALTNRWMAEAKREFKKRDITLSQWHKEQRRLLRQLYPDHPDVPPESEEEKPATRLEASAIGSKTSPSQSRAPINATAGPSRLPASQTQTQTPTTTRSPNPNPNNKTNSSNSSSISTVDNTNKPYNRDVLPNIPKKAGPPSGTKKRADSVRLMDNSQPSASSSVARSPNLVIQTQASTNQAQASSHAARLAKVANQPQGQGLDPPPMNLRQPLPAKPPQPCIVRPQESSSVAAAPQASLPRAPQLQPPAPSRTPSAYHPPPPVQRELDPRPPIPTRAIPTAPQSPAPPAHGRDALPSFPTRATPQVAIRGPHVVAPAHAPPADHLPSPARRDRDPLPSVPARAAAKVVNGGSHVASTHTAPSRPAPAAMERERYGSVSAPVKGRSPISVGDDLKLTPPEQPASSSQLSIYSANRAPNAFDTILQLKKDEERARMQAAQRTSQLQAAIAKGRTAADAIAISDSDDSEDEEHSARDRKRPRLSSPRANAVRMGNPLVNVGSSHRPGQLGANMHAQSSASAALGENGPQKAKIPYGPASTILRDVARGAYGDLDSQTIESVIGSRSGTPSAGGGASQGASSQQQSVLFEAIKQAARGTDSSSSSSERANGATMSHACATINAATLAAINNQQARLAAQMGAAGGPDDDSDDEDDEVDQLEDSQPPINNLAPSSQTQAQSQTSSQQSRSSSPSPSKAAVALSESLEKAALSAPAKTADQAPAAPKVGPWAHLVKPAAAPTKVNSGGQPGQQHVNGVKPVAATGKGGAPAAGASPVKSRSPAKLVPSPSRYQTIPNMFAQAQGRVGSAFGQQPSSVENGRAPGLAAGGGGARVPSFPAPSLFGPARTGAPAASRPALMVPREASPSAATGPQAHRSASTANGARPSSAAAGFPRNLSAPSTSKAKAPAAADADVIDLTMDTDSD</sequence>